<evidence type="ECO:0000256" key="1">
    <source>
        <dbReference type="SAM" id="MobiDB-lite"/>
    </source>
</evidence>
<dbReference type="InterPro" id="IPR019315">
    <property type="entry name" value="MMTA2_N"/>
</dbReference>
<reference evidence="4" key="1">
    <citation type="journal article" date="2018" name="Nat. Microbiol.">
        <title>Leveraging single-cell genomics to expand the fungal tree of life.</title>
        <authorList>
            <person name="Ahrendt S.R."/>
            <person name="Quandt C.A."/>
            <person name="Ciobanu D."/>
            <person name="Clum A."/>
            <person name="Salamov A."/>
            <person name="Andreopoulos B."/>
            <person name="Cheng J.F."/>
            <person name="Woyke T."/>
            <person name="Pelin A."/>
            <person name="Henrissat B."/>
            <person name="Reynolds N.K."/>
            <person name="Benny G.L."/>
            <person name="Smith M.E."/>
            <person name="James T.Y."/>
            <person name="Grigoriev I.V."/>
        </authorList>
    </citation>
    <scope>NUCLEOTIDE SEQUENCE [LARGE SCALE GENOMIC DNA]</scope>
    <source>
        <strain evidence="4">ATCC 52028</strain>
    </source>
</reference>
<dbReference type="OrthoDB" id="5390672at2759"/>
<dbReference type="AlphaFoldDB" id="A0A4P9XEI3"/>
<dbReference type="Proteomes" id="UP000274922">
    <property type="component" value="Unassembled WGS sequence"/>
</dbReference>
<evidence type="ECO:0000313" key="3">
    <source>
        <dbReference type="EMBL" id="RKP03954.1"/>
    </source>
</evidence>
<dbReference type="EMBL" id="ML014115">
    <property type="protein sequence ID" value="RKP03954.1"/>
    <property type="molecule type" value="Genomic_DNA"/>
</dbReference>
<feature type="region of interest" description="Disordered" evidence="1">
    <location>
        <begin position="99"/>
        <end position="132"/>
    </location>
</feature>
<accession>A0A4P9XEI3</accession>
<name>A0A4P9XEI3_9FUNG</name>
<sequence>MPPTRKGVRGGAADFKWDDVKESHHRANYLGNSLMAPVGRWQQGRDLQWYAKASDGAAAATESLRTQAEQERAAIKQAEEAAMRETLGVQAQISPLVAGFGRGSSLPHRRDARTHDAADRAPDAAAPPPAPS</sequence>
<dbReference type="Pfam" id="PF10159">
    <property type="entry name" value="MMtag"/>
    <property type="match status" value="1"/>
</dbReference>
<evidence type="ECO:0000259" key="2">
    <source>
        <dbReference type="Pfam" id="PF10159"/>
    </source>
</evidence>
<organism evidence="3 4">
    <name type="scientific">Caulochytrium protostelioides</name>
    <dbReference type="NCBI Taxonomy" id="1555241"/>
    <lineage>
        <taxon>Eukaryota</taxon>
        <taxon>Fungi</taxon>
        <taxon>Fungi incertae sedis</taxon>
        <taxon>Chytridiomycota</taxon>
        <taxon>Chytridiomycota incertae sedis</taxon>
        <taxon>Chytridiomycetes</taxon>
        <taxon>Caulochytriales</taxon>
        <taxon>Caulochytriaceae</taxon>
        <taxon>Caulochytrium</taxon>
    </lineage>
</organism>
<proteinExistence type="predicted"/>
<evidence type="ECO:0000313" key="4">
    <source>
        <dbReference type="Proteomes" id="UP000274922"/>
    </source>
</evidence>
<feature type="domain" description="Multiple myeloma tumor-associated protein 2-like N-terminal" evidence="2">
    <location>
        <begin position="7"/>
        <end position="88"/>
    </location>
</feature>
<gene>
    <name evidence="3" type="ORF">CXG81DRAFT_23367</name>
</gene>
<protein>
    <recommendedName>
        <fullName evidence="2">Multiple myeloma tumor-associated protein 2-like N-terminal domain-containing protein</fullName>
    </recommendedName>
</protein>
<dbReference type="PANTHER" id="PTHR14580">
    <property type="entry name" value="MULTIPLE MYELOMA TUMOR-ASSOCIATED PROTEIN 2 FAMILY MEMBER"/>
    <property type="match status" value="1"/>
</dbReference>
<dbReference type="InterPro" id="IPR039207">
    <property type="entry name" value="MMTAG2-like"/>
</dbReference>
<dbReference type="PANTHER" id="PTHR14580:SF0">
    <property type="entry name" value="MULTIPLE MYELOMA TUMOR-ASSOCIATED PROTEIN 2"/>
    <property type="match status" value="1"/>
</dbReference>
<feature type="compositionally biased region" description="Basic and acidic residues" evidence="1">
    <location>
        <begin position="113"/>
        <end position="122"/>
    </location>
</feature>
<keyword evidence="4" id="KW-1185">Reference proteome</keyword>